<keyword evidence="6 13" id="KW-0547">Nucleotide-binding</keyword>
<evidence type="ECO:0000256" key="10">
    <source>
        <dbReference type="ARBA" id="ARBA00023204"/>
    </source>
</evidence>
<evidence type="ECO:0000256" key="14">
    <source>
        <dbReference type="RuleBase" id="RU000578"/>
    </source>
</evidence>
<dbReference type="PANTHER" id="PTHR32182:SF0">
    <property type="entry name" value="DNA REPLICATION AND REPAIR PROTEIN RECF"/>
    <property type="match status" value="1"/>
</dbReference>
<proteinExistence type="inferred from homology"/>
<dbReference type="PROSITE" id="PS00618">
    <property type="entry name" value="RECF_2"/>
    <property type="match status" value="1"/>
</dbReference>
<feature type="domain" description="RecF/RecN/SMC N-terminal" evidence="16">
    <location>
        <begin position="2"/>
        <end position="379"/>
    </location>
</feature>
<accession>A0ABU1JBE9</accession>
<keyword evidence="11 13" id="KW-0742">SOS response</keyword>
<name>A0ABU1JBE9_9MICC</name>
<dbReference type="Gene3D" id="1.20.1050.90">
    <property type="entry name" value="RecF/RecN/SMC, N-terminal domain"/>
    <property type="match status" value="1"/>
</dbReference>
<evidence type="ECO:0000256" key="13">
    <source>
        <dbReference type="HAMAP-Rule" id="MF_00365"/>
    </source>
</evidence>
<keyword evidence="5 13" id="KW-0235">DNA replication</keyword>
<organism evidence="17 18">
    <name type="scientific">Arthrobacter russicus</name>
    <dbReference type="NCBI Taxonomy" id="172040"/>
    <lineage>
        <taxon>Bacteria</taxon>
        <taxon>Bacillati</taxon>
        <taxon>Actinomycetota</taxon>
        <taxon>Actinomycetes</taxon>
        <taxon>Micrococcales</taxon>
        <taxon>Micrococcaceae</taxon>
        <taxon>Arthrobacter</taxon>
    </lineage>
</organism>
<evidence type="ECO:0000256" key="8">
    <source>
        <dbReference type="ARBA" id="ARBA00022840"/>
    </source>
</evidence>
<evidence type="ECO:0000256" key="12">
    <source>
        <dbReference type="ARBA" id="ARBA00025401"/>
    </source>
</evidence>
<keyword evidence="7 13" id="KW-0227">DNA damage</keyword>
<dbReference type="EMBL" id="JAVDQF010000001">
    <property type="protein sequence ID" value="MDR6269749.1"/>
    <property type="molecule type" value="Genomic_DNA"/>
</dbReference>
<evidence type="ECO:0000256" key="7">
    <source>
        <dbReference type="ARBA" id="ARBA00022763"/>
    </source>
</evidence>
<feature type="binding site" evidence="13">
    <location>
        <begin position="30"/>
        <end position="37"/>
    </location>
    <ligand>
        <name>ATP</name>
        <dbReference type="ChEBI" id="CHEBI:30616"/>
    </ligand>
</feature>
<dbReference type="InterPro" id="IPR042174">
    <property type="entry name" value="RecF_2"/>
</dbReference>
<keyword evidence="18" id="KW-1185">Reference proteome</keyword>
<evidence type="ECO:0000259" key="16">
    <source>
        <dbReference type="Pfam" id="PF02463"/>
    </source>
</evidence>
<dbReference type="RefSeq" id="WP_309798305.1">
    <property type="nucleotide sequence ID" value="NZ_BAAAHY010000005.1"/>
</dbReference>
<dbReference type="InterPro" id="IPR003395">
    <property type="entry name" value="RecF/RecN/SMC_N"/>
</dbReference>
<sequence length="402" mass="43610">MYLERLSLTDFRSYSQADLSLQPGVTVFLGSNGLGKTNLVEALGYLSSLGSHRVSNDAPLIRFGAERALIRGQLVRGAQQLSLEVEINAGRANRARINRANPVRARDILGLCRSVLFAPEDLALVKGDPGNRRRFLDDLLQSLHPKYAGLRADYERVLKQRNALLKSARGQRGLRRDAPPEFLATLEVWDHHLATQGAQLLAARLALLEQLKPEMARSYAELTDGSKVLRAHYRSSLSGYQEDSGFPEEAGSAAGPGDDDSLVHSTAEQLTEQFLAALATARPRELERGLTLVGPHRDEVELVLGNAPAKGYASHGETWSVALSLRLASYYVLKADQELEAADPILILDDVFAELDAARRSRLAGIVAAAEQVLVTAAVAEDVPEELSGARIRVSAIGVVDG</sequence>
<feature type="region of interest" description="Disordered" evidence="15">
    <location>
        <begin position="239"/>
        <end position="262"/>
    </location>
</feature>
<dbReference type="PROSITE" id="PS00617">
    <property type="entry name" value="RECF_1"/>
    <property type="match status" value="1"/>
</dbReference>
<dbReference type="SUPFAM" id="SSF52540">
    <property type="entry name" value="P-loop containing nucleoside triphosphate hydrolases"/>
    <property type="match status" value="1"/>
</dbReference>
<evidence type="ECO:0000256" key="4">
    <source>
        <dbReference type="ARBA" id="ARBA00022490"/>
    </source>
</evidence>
<keyword evidence="4 13" id="KW-0963">Cytoplasm</keyword>
<comment type="caution">
    <text evidence="17">The sequence shown here is derived from an EMBL/GenBank/DDBJ whole genome shotgun (WGS) entry which is preliminary data.</text>
</comment>
<keyword evidence="10 13" id="KW-0234">DNA repair</keyword>
<dbReference type="Pfam" id="PF02463">
    <property type="entry name" value="SMC_N"/>
    <property type="match status" value="1"/>
</dbReference>
<evidence type="ECO:0000313" key="17">
    <source>
        <dbReference type="EMBL" id="MDR6269749.1"/>
    </source>
</evidence>
<evidence type="ECO:0000256" key="1">
    <source>
        <dbReference type="ARBA" id="ARBA00004496"/>
    </source>
</evidence>
<dbReference type="InterPro" id="IPR027417">
    <property type="entry name" value="P-loop_NTPase"/>
</dbReference>
<keyword evidence="9 13" id="KW-0238">DNA-binding</keyword>
<dbReference type="InterPro" id="IPR001238">
    <property type="entry name" value="DNA-binding_RecF"/>
</dbReference>
<evidence type="ECO:0000256" key="5">
    <source>
        <dbReference type="ARBA" id="ARBA00022705"/>
    </source>
</evidence>
<dbReference type="Gene3D" id="3.40.50.300">
    <property type="entry name" value="P-loop containing nucleotide triphosphate hydrolases"/>
    <property type="match status" value="1"/>
</dbReference>
<evidence type="ECO:0000256" key="2">
    <source>
        <dbReference type="ARBA" id="ARBA00008016"/>
    </source>
</evidence>
<evidence type="ECO:0000313" key="18">
    <source>
        <dbReference type="Proteomes" id="UP001185069"/>
    </source>
</evidence>
<evidence type="ECO:0000256" key="15">
    <source>
        <dbReference type="SAM" id="MobiDB-lite"/>
    </source>
</evidence>
<reference evidence="17 18" key="1">
    <citation type="submission" date="2023-07" db="EMBL/GenBank/DDBJ databases">
        <title>Sequencing the genomes of 1000 actinobacteria strains.</title>
        <authorList>
            <person name="Klenk H.-P."/>
        </authorList>
    </citation>
    <scope>NUCLEOTIDE SEQUENCE [LARGE SCALE GENOMIC DNA]</scope>
    <source>
        <strain evidence="17 18">DSM 14555</strain>
    </source>
</reference>
<gene>
    <name evidence="13" type="primary">recF</name>
    <name evidence="17" type="ORF">JOE69_001987</name>
</gene>
<comment type="subcellular location">
    <subcellularLocation>
        <location evidence="1 13 14">Cytoplasm</location>
    </subcellularLocation>
</comment>
<evidence type="ECO:0000256" key="3">
    <source>
        <dbReference type="ARBA" id="ARBA00020170"/>
    </source>
</evidence>
<evidence type="ECO:0000256" key="11">
    <source>
        <dbReference type="ARBA" id="ARBA00023236"/>
    </source>
</evidence>
<protein>
    <recommendedName>
        <fullName evidence="3 13">DNA replication and repair protein RecF</fullName>
    </recommendedName>
</protein>
<dbReference type="PANTHER" id="PTHR32182">
    <property type="entry name" value="DNA REPLICATION AND REPAIR PROTEIN RECF"/>
    <property type="match status" value="1"/>
</dbReference>
<dbReference type="InterPro" id="IPR018078">
    <property type="entry name" value="DNA-binding_RecF_CS"/>
</dbReference>
<dbReference type="HAMAP" id="MF_00365">
    <property type="entry name" value="RecF"/>
    <property type="match status" value="1"/>
</dbReference>
<evidence type="ECO:0000256" key="9">
    <source>
        <dbReference type="ARBA" id="ARBA00023125"/>
    </source>
</evidence>
<dbReference type="NCBIfam" id="TIGR00611">
    <property type="entry name" value="recf"/>
    <property type="match status" value="1"/>
</dbReference>
<evidence type="ECO:0000256" key="6">
    <source>
        <dbReference type="ARBA" id="ARBA00022741"/>
    </source>
</evidence>
<dbReference type="Proteomes" id="UP001185069">
    <property type="component" value="Unassembled WGS sequence"/>
</dbReference>
<keyword evidence="8 13" id="KW-0067">ATP-binding</keyword>
<comment type="similarity">
    <text evidence="2 13 14">Belongs to the RecF family.</text>
</comment>
<comment type="function">
    <text evidence="12 13 14">The RecF protein is involved in DNA metabolism; it is required for DNA replication and normal SOS inducibility. RecF binds preferentially to single-stranded, linear DNA. It also seems to bind ATP.</text>
</comment>